<gene>
    <name evidence="3" type="ORF">HX828_19730</name>
</gene>
<dbReference type="EMBL" id="JACARF010000023">
    <property type="protein sequence ID" value="NWE77799.1"/>
    <property type="molecule type" value="Genomic_DNA"/>
</dbReference>
<sequence length="251" mass="27727">MRKNILITGASSGLGAGMAREFAKRGCNLALCARRLDRLEELKVELLQSAPGIKVFIRELDVTNYDQVFQVFRAFGQDMKSIDRVIVNAGIGTGAPIGKGKFEENKRTIETNFIAALAQSEAAMETFRAQEKGHLVIMSSMSAMRGLRGTMTAYSSSKVAVAAMAEGIRADVLRKRKIKVTTLYPGYIRTELNEKIDAGKTPFIVDAAKGCHLLVAAIEQEPTTAYVPWWPWAIVGYLMRRLPLSWVVRLS</sequence>
<dbReference type="InterPro" id="IPR002347">
    <property type="entry name" value="SDR_fam"/>
</dbReference>
<dbReference type="GO" id="GO:0016020">
    <property type="term" value="C:membrane"/>
    <property type="evidence" value="ECO:0007669"/>
    <property type="project" value="TreeGrafter"/>
</dbReference>
<dbReference type="InterPro" id="IPR036291">
    <property type="entry name" value="NAD(P)-bd_dom_sf"/>
</dbReference>
<evidence type="ECO:0000313" key="3">
    <source>
        <dbReference type="EMBL" id="NWE77799.1"/>
    </source>
</evidence>
<dbReference type="AlphaFoldDB" id="A0A7Y8K700"/>
<dbReference type="RefSeq" id="WP_177115175.1">
    <property type="nucleotide sequence ID" value="NZ_JACARF010000023.1"/>
</dbReference>
<proteinExistence type="inferred from homology"/>
<comment type="caution">
    <text evidence="3">The sequence shown here is derived from an EMBL/GenBank/DDBJ whole genome shotgun (WGS) entry which is preliminary data.</text>
</comment>
<keyword evidence="2" id="KW-0560">Oxidoreductase</keyword>
<accession>A0A7Y8K700</accession>
<evidence type="ECO:0000313" key="4">
    <source>
        <dbReference type="Proteomes" id="UP000537188"/>
    </source>
</evidence>
<name>A0A7Y8K700_9PSED</name>
<protein>
    <submittedName>
        <fullName evidence="3">SDR family oxidoreductase</fullName>
    </submittedName>
</protein>
<dbReference type="Proteomes" id="UP000537188">
    <property type="component" value="Unassembled WGS sequence"/>
</dbReference>
<evidence type="ECO:0000256" key="1">
    <source>
        <dbReference type="ARBA" id="ARBA00006484"/>
    </source>
</evidence>
<comment type="similarity">
    <text evidence="1">Belongs to the short-chain dehydrogenases/reductases (SDR) family.</text>
</comment>
<dbReference type="Pfam" id="PF00106">
    <property type="entry name" value="adh_short"/>
    <property type="match status" value="1"/>
</dbReference>
<reference evidence="3 4" key="1">
    <citation type="submission" date="2020-04" db="EMBL/GenBank/DDBJ databases">
        <title>Molecular characterization of pseudomonads from Agaricus bisporus reveal novel blotch 2 pathogens in Western Europe.</title>
        <authorList>
            <person name="Taparia T."/>
            <person name="Krijger M."/>
            <person name="Haynes E."/>
            <person name="Elpinstone J.G."/>
            <person name="Noble R."/>
            <person name="Van Der Wolf J."/>
        </authorList>
    </citation>
    <scope>NUCLEOTIDE SEQUENCE [LARGE SCALE GENOMIC DNA]</scope>
    <source>
        <strain evidence="3 4">IPO3781</strain>
    </source>
</reference>
<dbReference type="PANTHER" id="PTHR44196">
    <property type="entry name" value="DEHYDROGENASE/REDUCTASE SDR FAMILY MEMBER 7B"/>
    <property type="match status" value="1"/>
</dbReference>
<dbReference type="PANTHER" id="PTHR44196:SF1">
    <property type="entry name" value="DEHYDROGENASE_REDUCTASE SDR FAMILY MEMBER 7B"/>
    <property type="match status" value="1"/>
</dbReference>
<organism evidence="3 4">
    <name type="scientific">Pseudomonas yamanorum</name>
    <dbReference type="NCBI Taxonomy" id="515393"/>
    <lineage>
        <taxon>Bacteria</taxon>
        <taxon>Pseudomonadati</taxon>
        <taxon>Pseudomonadota</taxon>
        <taxon>Gammaproteobacteria</taxon>
        <taxon>Pseudomonadales</taxon>
        <taxon>Pseudomonadaceae</taxon>
        <taxon>Pseudomonas</taxon>
    </lineage>
</organism>
<dbReference type="SUPFAM" id="SSF51735">
    <property type="entry name" value="NAD(P)-binding Rossmann-fold domains"/>
    <property type="match status" value="1"/>
</dbReference>
<dbReference type="GO" id="GO:0016491">
    <property type="term" value="F:oxidoreductase activity"/>
    <property type="evidence" value="ECO:0007669"/>
    <property type="project" value="UniProtKB-KW"/>
</dbReference>
<evidence type="ECO:0000256" key="2">
    <source>
        <dbReference type="ARBA" id="ARBA00023002"/>
    </source>
</evidence>
<dbReference type="PRINTS" id="PR00081">
    <property type="entry name" value="GDHRDH"/>
</dbReference>
<dbReference type="NCBIfam" id="NF006099">
    <property type="entry name" value="PRK08251.1"/>
    <property type="match status" value="1"/>
</dbReference>
<dbReference type="Gene3D" id="3.40.50.720">
    <property type="entry name" value="NAD(P)-binding Rossmann-like Domain"/>
    <property type="match status" value="1"/>
</dbReference>